<organism evidence="2 3">
    <name type="scientific">Brassica cretica</name>
    <name type="common">Mustard</name>
    <dbReference type="NCBI Taxonomy" id="69181"/>
    <lineage>
        <taxon>Eukaryota</taxon>
        <taxon>Viridiplantae</taxon>
        <taxon>Streptophyta</taxon>
        <taxon>Embryophyta</taxon>
        <taxon>Tracheophyta</taxon>
        <taxon>Spermatophyta</taxon>
        <taxon>Magnoliopsida</taxon>
        <taxon>eudicotyledons</taxon>
        <taxon>Gunneridae</taxon>
        <taxon>Pentapetalae</taxon>
        <taxon>rosids</taxon>
        <taxon>malvids</taxon>
        <taxon>Brassicales</taxon>
        <taxon>Brassicaceae</taxon>
        <taxon>Brassiceae</taxon>
        <taxon>Brassica</taxon>
    </lineage>
</organism>
<accession>A0A8S9KWG5</accession>
<reference evidence="2" key="1">
    <citation type="submission" date="2019-12" db="EMBL/GenBank/DDBJ databases">
        <title>Genome sequencing and annotation of Brassica cretica.</title>
        <authorList>
            <person name="Studholme D.J."/>
            <person name="Sarris P.F."/>
        </authorList>
    </citation>
    <scope>NUCLEOTIDE SEQUENCE</scope>
    <source>
        <strain evidence="2">PFS-001/15</strain>
        <tissue evidence="2">Leaf</tissue>
    </source>
</reference>
<protein>
    <submittedName>
        <fullName evidence="2">Uncharacterized protein</fullName>
    </submittedName>
</protein>
<evidence type="ECO:0000313" key="3">
    <source>
        <dbReference type="Proteomes" id="UP000712281"/>
    </source>
</evidence>
<feature type="region of interest" description="Disordered" evidence="1">
    <location>
        <begin position="1"/>
        <end position="99"/>
    </location>
</feature>
<proteinExistence type="predicted"/>
<dbReference type="EMBL" id="QGKW02000717">
    <property type="protein sequence ID" value="KAF2598001.1"/>
    <property type="molecule type" value="Genomic_DNA"/>
</dbReference>
<dbReference type="Proteomes" id="UP000712281">
    <property type="component" value="Unassembled WGS sequence"/>
</dbReference>
<gene>
    <name evidence="2" type="ORF">F2Q68_00007783</name>
</gene>
<evidence type="ECO:0000256" key="1">
    <source>
        <dbReference type="SAM" id="MobiDB-lite"/>
    </source>
</evidence>
<name>A0A8S9KWG5_BRACR</name>
<dbReference type="AlphaFoldDB" id="A0A8S9KWG5"/>
<evidence type="ECO:0000313" key="2">
    <source>
        <dbReference type="EMBL" id="KAF2598001.1"/>
    </source>
</evidence>
<sequence>MNSNRKSHVSGDFISKKPNGKDGVSSAEPIKSMDSNSKSHASGDLISKKPNGKNGVSSAGPIKRTGQTGVSSAKAVSGDPMSKKSTGDPMSKKSTGKAVVCSDVPVKRSGGTGVPSAKTDEMVFFRDVKFGPQEGELRVCTDPSVSWASWASKAQLEEEYMKPVKATKNLSHTHRDYDGQSARVVGLSILNAAVETCVALGNGGLCSRNKSFKIIYYQKAKIMVQGDDEVTISSMKLNSKMMRVEVGVLKRGKEKF</sequence>
<comment type="caution">
    <text evidence="2">The sequence shown here is derived from an EMBL/GenBank/DDBJ whole genome shotgun (WGS) entry which is preliminary data.</text>
</comment>